<dbReference type="SMART" id="SM01400">
    <property type="entry name" value="Pribosyltran_N"/>
    <property type="match status" value="1"/>
</dbReference>
<comment type="caution">
    <text evidence="12">Lacks conserved residue(s) required for the propagation of feature annotation.</text>
</comment>
<dbReference type="GO" id="GO:0005737">
    <property type="term" value="C:cytoplasm"/>
    <property type="evidence" value="ECO:0007669"/>
    <property type="project" value="UniProtKB-SubCell"/>
</dbReference>
<evidence type="ECO:0000256" key="4">
    <source>
        <dbReference type="ARBA" id="ARBA00022727"/>
    </source>
</evidence>
<feature type="binding site" evidence="12">
    <location>
        <position position="195"/>
    </location>
    <ligand>
        <name>Mg(2+)</name>
        <dbReference type="ChEBI" id="CHEBI:18420"/>
    </ligand>
</feature>
<keyword evidence="3 12" id="KW-0479">Metal-binding</keyword>
<dbReference type="InterPro" id="IPR000836">
    <property type="entry name" value="PRTase_dom"/>
</dbReference>
<evidence type="ECO:0000256" key="8">
    <source>
        <dbReference type="ARBA" id="ARBA00022842"/>
    </source>
</evidence>
<comment type="catalytic activity">
    <reaction evidence="9 12">
        <text>D-ribose 5-phosphate + ATP = 5-phospho-alpha-D-ribose 1-diphosphate + AMP + H(+)</text>
        <dbReference type="Rhea" id="RHEA:15609"/>
        <dbReference type="ChEBI" id="CHEBI:15378"/>
        <dbReference type="ChEBI" id="CHEBI:30616"/>
        <dbReference type="ChEBI" id="CHEBI:58017"/>
        <dbReference type="ChEBI" id="CHEBI:78346"/>
        <dbReference type="ChEBI" id="CHEBI:456215"/>
        <dbReference type="EC" id="2.7.6.1"/>
    </reaction>
</comment>
<comment type="function">
    <text evidence="10 12">Involved in the biosynthesis of the central metabolite phospho-alpha-D-ribosyl-1-pyrophosphate (PRPP) via the transfer of pyrophosphoryl group from ATP to 1-hydroxyl of ribose-5-phosphate (Rib-5-P).</text>
</comment>
<dbReference type="CDD" id="cd06223">
    <property type="entry name" value="PRTases_typeI"/>
    <property type="match status" value="1"/>
</dbReference>
<evidence type="ECO:0000256" key="10">
    <source>
        <dbReference type="ARBA" id="ARBA00054914"/>
    </source>
</evidence>
<dbReference type="GO" id="GO:0004749">
    <property type="term" value="F:ribose phosphate diphosphokinase activity"/>
    <property type="evidence" value="ECO:0007669"/>
    <property type="project" value="UniProtKB-UniRule"/>
</dbReference>
<dbReference type="FunFam" id="3.40.50.2020:FF:000001">
    <property type="entry name" value="Ribose-phosphate pyrophosphokinase"/>
    <property type="match status" value="1"/>
</dbReference>
<dbReference type="InterPro" id="IPR005946">
    <property type="entry name" value="Rib-P_diPkinase"/>
</dbReference>
<keyword evidence="6 12" id="KW-0418">Kinase</keyword>
<dbReference type="UniPathway" id="UPA00087">
    <property type="reaction ID" value="UER00172"/>
</dbReference>
<dbReference type="AlphaFoldDB" id="U4TLT1"/>
<dbReference type="EC" id="2.7.6.1" evidence="12"/>
<dbReference type="GO" id="GO:0000287">
    <property type="term" value="F:magnesium ion binding"/>
    <property type="evidence" value="ECO:0007669"/>
    <property type="project" value="UniProtKB-UniRule"/>
</dbReference>
<feature type="binding site" evidence="12">
    <location>
        <position position="244"/>
    </location>
    <ligand>
        <name>D-ribose 5-phosphate</name>
        <dbReference type="ChEBI" id="CHEBI:78346"/>
    </ligand>
</feature>
<dbReference type="InterPro" id="IPR000842">
    <property type="entry name" value="PRib_PP_synth_CS"/>
</dbReference>
<dbReference type="InterPro" id="IPR037515">
    <property type="entry name" value="Rib-P_diPkinase_bac"/>
</dbReference>
<evidence type="ECO:0000259" key="13">
    <source>
        <dbReference type="Pfam" id="PF13793"/>
    </source>
</evidence>
<feature type="binding site" evidence="12">
    <location>
        <position position="152"/>
    </location>
    <ligand>
        <name>Mg(2+)</name>
        <dbReference type="ChEBI" id="CHEBI:18420"/>
    </ligand>
</feature>
<evidence type="ECO:0000256" key="11">
    <source>
        <dbReference type="ARBA" id="ARBA00061444"/>
    </source>
</evidence>
<organism evidence="14 15">
    <name type="scientific">Schleiferilactobacillus shenzhenensis LY-73</name>
    <dbReference type="NCBI Taxonomy" id="1231336"/>
    <lineage>
        <taxon>Bacteria</taxon>
        <taxon>Bacillati</taxon>
        <taxon>Bacillota</taxon>
        <taxon>Bacilli</taxon>
        <taxon>Lactobacillales</taxon>
        <taxon>Lactobacillaceae</taxon>
        <taxon>Schleiferilactobacillus</taxon>
    </lineage>
</organism>
<evidence type="ECO:0000313" key="14">
    <source>
        <dbReference type="EMBL" id="ERL64345.1"/>
    </source>
</evidence>
<dbReference type="NCBIfam" id="NF002320">
    <property type="entry name" value="PRK01259.1"/>
    <property type="match status" value="1"/>
</dbReference>
<evidence type="ECO:0000256" key="1">
    <source>
        <dbReference type="ARBA" id="ARBA00004996"/>
    </source>
</evidence>
<keyword evidence="8 12" id="KW-0460">Magnesium</keyword>
<dbReference type="GO" id="GO:0006164">
    <property type="term" value="P:purine nucleotide biosynthetic process"/>
    <property type="evidence" value="ECO:0007669"/>
    <property type="project" value="TreeGrafter"/>
</dbReference>
<comment type="subunit">
    <text evidence="12">Homohexamer.</text>
</comment>
<feature type="binding site" evidence="12">
    <location>
        <begin position="59"/>
        <end position="61"/>
    </location>
    <ligand>
        <name>ATP</name>
        <dbReference type="ChEBI" id="CHEBI:30616"/>
    </ligand>
</feature>
<dbReference type="HAMAP" id="MF_00583_B">
    <property type="entry name" value="RibP_PPkinase_B"/>
    <property type="match status" value="1"/>
</dbReference>
<dbReference type="GO" id="GO:0016301">
    <property type="term" value="F:kinase activity"/>
    <property type="evidence" value="ECO:0007669"/>
    <property type="project" value="UniProtKB-KW"/>
</dbReference>
<feature type="domain" description="Ribose-phosphate pyrophosphokinase N-terminal" evidence="13">
    <location>
        <begin position="26"/>
        <end position="142"/>
    </location>
</feature>
<keyword evidence="7 12" id="KW-0067">ATP-binding</keyword>
<dbReference type="STRING" id="1231336.L248_1007"/>
<dbReference type="PANTHER" id="PTHR10210">
    <property type="entry name" value="RIBOSE-PHOSPHATE DIPHOSPHOKINASE FAMILY MEMBER"/>
    <property type="match status" value="1"/>
</dbReference>
<dbReference type="Pfam" id="PF14572">
    <property type="entry name" value="Pribosyl_synth"/>
    <property type="match status" value="1"/>
</dbReference>
<dbReference type="NCBIfam" id="TIGR01251">
    <property type="entry name" value="ribP_PPkin"/>
    <property type="match status" value="1"/>
</dbReference>
<comment type="similarity">
    <text evidence="11 12">Belongs to the ribose-phosphate pyrophosphokinase family. Class I subfamily.</text>
</comment>
<keyword evidence="12" id="KW-0963">Cytoplasm</keyword>
<evidence type="ECO:0000256" key="2">
    <source>
        <dbReference type="ARBA" id="ARBA00022679"/>
    </source>
</evidence>
<dbReference type="GO" id="GO:0006015">
    <property type="term" value="P:5-phosphoribose 1-diphosphate biosynthetic process"/>
    <property type="evidence" value="ECO:0007669"/>
    <property type="project" value="UniProtKB-UniRule"/>
</dbReference>
<comment type="pathway">
    <text evidence="1 12">Metabolic intermediate biosynthesis; 5-phospho-alpha-D-ribose 1-diphosphate biosynthesis; 5-phospho-alpha-D-ribose 1-diphosphate from D-ribose 5-phosphate (route I): step 1/1.</text>
</comment>
<keyword evidence="2 12" id="KW-0808">Transferase</keyword>
<proteinExistence type="inferred from homology"/>
<evidence type="ECO:0000256" key="9">
    <source>
        <dbReference type="ARBA" id="ARBA00049535"/>
    </source>
</evidence>
<dbReference type="Pfam" id="PF13793">
    <property type="entry name" value="Pribosyltran_N"/>
    <property type="match status" value="1"/>
</dbReference>
<dbReference type="GO" id="GO:0005524">
    <property type="term" value="F:ATP binding"/>
    <property type="evidence" value="ECO:0007669"/>
    <property type="project" value="UniProtKB-KW"/>
</dbReference>
<dbReference type="HOGENOM" id="CLU_033546_1_0_9"/>
<keyword evidence="15" id="KW-1185">Reference proteome</keyword>
<gene>
    <name evidence="14" type="primary">prs2</name>
    <name evidence="12" type="synonym">prs</name>
    <name evidence="14" type="ORF">L248_1007</name>
</gene>
<evidence type="ECO:0000256" key="5">
    <source>
        <dbReference type="ARBA" id="ARBA00022741"/>
    </source>
</evidence>
<keyword evidence="5 12" id="KW-0547">Nucleotide-binding</keyword>
<reference evidence="15" key="1">
    <citation type="journal article" date="2013" name="Genome Announc.">
        <title>Whole-Genome Sequencing of Lactobacillus shenzhenensis Strain LY-73T.</title>
        <authorList>
            <person name="Lin Z."/>
            <person name="Liu Z."/>
            <person name="Yang R."/>
            <person name="Zou Y."/>
            <person name="Wan D."/>
            <person name="Chen J."/>
            <person name="Guo M."/>
            <person name="Zhao J."/>
            <person name="Fang C."/>
            <person name="Yang R."/>
            <person name="Liu F."/>
        </authorList>
    </citation>
    <scope>NUCLEOTIDE SEQUENCE [LARGE SCALE GENOMIC DNA]</scope>
    <source>
        <strain evidence="15">LY-73</strain>
    </source>
</reference>
<dbReference type="SUPFAM" id="SSF53271">
    <property type="entry name" value="PRTase-like"/>
    <property type="match status" value="1"/>
</dbReference>
<dbReference type="InterPro" id="IPR029057">
    <property type="entry name" value="PRTase-like"/>
</dbReference>
<dbReference type="InterPro" id="IPR029099">
    <property type="entry name" value="Pribosyltran_N"/>
</dbReference>
<comment type="subcellular location">
    <subcellularLocation>
        <location evidence="12">Cytoplasm</location>
    </subcellularLocation>
</comment>
<evidence type="ECO:0000256" key="3">
    <source>
        <dbReference type="ARBA" id="ARBA00022723"/>
    </source>
</evidence>
<dbReference type="EMBL" id="KI271599">
    <property type="protein sequence ID" value="ERL64345.1"/>
    <property type="molecule type" value="Genomic_DNA"/>
</dbReference>
<dbReference type="Proteomes" id="UP000030647">
    <property type="component" value="Unassembled WGS sequence"/>
</dbReference>
<name>U4TLT1_9LACO</name>
<comment type="cofactor">
    <cofactor evidence="12">
        <name>Mg(2+)</name>
        <dbReference type="ChEBI" id="CHEBI:18420"/>
    </cofactor>
    <text evidence="12">Binds 2 Mg(2+) ions per subunit.</text>
</comment>
<protein>
    <recommendedName>
        <fullName evidence="12">Ribose-phosphate pyrophosphokinase</fullName>
        <shortName evidence="12">RPPK</shortName>
        <ecNumber evidence="12">2.7.6.1</ecNumber>
    </recommendedName>
    <alternativeName>
        <fullName evidence="12">5-phospho-D-ribosyl alpha-1-diphosphate synthase</fullName>
    </alternativeName>
    <alternativeName>
        <fullName evidence="12">Phosphoribosyl diphosphate synthase</fullName>
    </alternativeName>
    <alternativeName>
        <fullName evidence="12">Phosphoribosyl pyrophosphate synthase</fullName>
        <shortName evidence="12">P-Rib-PP synthase</shortName>
        <shortName evidence="12">PRPP synthase</shortName>
        <shortName evidence="12">PRPPase</shortName>
    </alternativeName>
</protein>
<feature type="active site" evidence="12">
    <location>
        <position position="218"/>
    </location>
</feature>
<sequence length="361" mass="39649">MISIIMGPDMENLEADMVKTGNVPELKLFALNGNPSLAKRIADAVGLPLSGATIKHFSDGEIQVNIDQSVRGDDTYVIQSVADPVNENFMELMIMIDALRRASARTINVVLPYYGYSRADRKTRSREPITAKLVSNLIEMDGATRIVAVDLHAEQIQGFFDIPVDHLQAIPLLATYFLNQKLCQDKDDLVIVAPDHATTKRARAVAEYFGAPIAIVDKRDETDTTIDPMDIIGDVKGKVAIIVDDMIDTGTRLAASAYSLQAAGATRILAGVTHAVFSAGAVDKIEAAPLEQIVFTDTIQLPKDKVRDKFVQLSVGPLIGQAIRMIFQNQSVDELYDYHTAKDMFMVNDLSQDKAVEQEDR</sequence>
<keyword evidence="4 12" id="KW-0545">Nucleotide biosynthesis</keyword>
<dbReference type="GO" id="GO:0002189">
    <property type="term" value="C:ribose phosphate diphosphokinase complex"/>
    <property type="evidence" value="ECO:0007669"/>
    <property type="project" value="TreeGrafter"/>
</dbReference>
<dbReference type="Gene3D" id="3.40.50.2020">
    <property type="match status" value="2"/>
</dbReference>
<dbReference type="PROSITE" id="PS00114">
    <property type="entry name" value="PRPP_SYNTHASE"/>
    <property type="match status" value="1"/>
</dbReference>
<accession>U4TLT1</accession>
<evidence type="ECO:0000256" key="12">
    <source>
        <dbReference type="HAMAP-Rule" id="MF_00583"/>
    </source>
</evidence>
<evidence type="ECO:0000256" key="7">
    <source>
        <dbReference type="ARBA" id="ARBA00022840"/>
    </source>
</evidence>
<dbReference type="PANTHER" id="PTHR10210:SF41">
    <property type="entry name" value="RIBOSE-PHOSPHATE PYROPHOSPHOKINASE 1, CHLOROPLASTIC"/>
    <property type="match status" value="1"/>
</dbReference>
<dbReference type="GO" id="GO:0009156">
    <property type="term" value="P:ribonucleoside monophosphate biosynthetic process"/>
    <property type="evidence" value="ECO:0007669"/>
    <property type="project" value="InterPro"/>
</dbReference>
<evidence type="ECO:0000313" key="15">
    <source>
        <dbReference type="Proteomes" id="UP000030647"/>
    </source>
</evidence>
<evidence type="ECO:0000256" key="6">
    <source>
        <dbReference type="ARBA" id="ARBA00022777"/>
    </source>
</evidence>
<dbReference type="eggNOG" id="COG0462">
    <property type="taxonomic scope" value="Bacteria"/>
</dbReference>